<dbReference type="Pfam" id="PF04120">
    <property type="entry name" value="Iron_permease"/>
    <property type="match status" value="1"/>
</dbReference>
<dbReference type="InterPro" id="IPR007251">
    <property type="entry name" value="Iron_permease_Fet4"/>
</dbReference>
<accession>A0ABT4KKE2</accession>
<evidence type="ECO:0000313" key="1">
    <source>
        <dbReference type="EMBL" id="MCZ4092438.1"/>
    </source>
</evidence>
<name>A0ABT4KKE2_9HYPH</name>
<keyword evidence="2" id="KW-1185">Reference proteome</keyword>
<protein>
    <submittedName>
        <fullName evidence="1">Low affinity iron permease family protein</fullName>
    </submittedName>
</protein>
<dbReference type="RefSeq" id="WP_269282825.1">
    <property type="nucleotide sequence ID" value="NZ_JAPVOI010000004.1"/>
</dbReference>
<gene>
    <name evidence="1" type="ORF">O3W52_20905</name>
</gene>
<reference evidence="1" key="1">
    <citation type="submission" date="2022-10" db="EMBL/GenBank/DDBJ databases">
        <title>Whole genome sequencing of three plant growth promoting bacteria isolated from Vachellia tortilis subsp. raddiana in Morocco.</title>
        <authorList>
            <person name="Hnini M."/>
            <person name="Zouagui R."/>
            <person name="Zouagui H."/>
            <person name="Chemao Elfihri M.-W."/>
            <person name="Ibrahimi A."/>
            <person name="Sbabou L."/>
            <person name="Aurag J."/>
        </authorList>
    </citation>
    <scope>NUCLEOTIDE SEQUENCE</scope>
    <source>
        <strain evidence="1">LMR678</strain>
    </source>
</reference>
<sequence length="139" mass="15234">MTFKAETGPIAPAVLVSGNDLSEPKAGLAVWFSMIEDPIRRSLSALAAATARPQAFLVVIAYGALWLIPEPETFDLHGLATLVVWVMTLIIQRAEHGDTQAIHAKLDGLIHSIERAPNRLAEIDDKEPEDIEDERQKNS</sequence>
<evidence type="ECO:0000313" key="2">
    <source>
        <dbReference type="Proteomes" id="UP001079430"/>
    </source>
</evidence>
<dbReference type="EMBL" id="JAPVOI010000004">
    <property type="protein sequence ID" value="MCZ4092438.1"/>
    <property type="molecule type" value="Genomic_DNA"/>
</dbReference>
<dbReference type="Proteomes" id="UP001079430">
    <property type="component" value="Unassembled WGS sequence"/>
</dbReference>
<organism evidence="1 2">
    <name type="scientific">Sinorhizobium psoraleae</name>
    <dbReference type="NCBI Taxonomy" id="520838"/>
    <lineage>
        <taxon>Bacteria</taxon>
        <taxon>Pseudomonadati</taxon>
        <taxon>Pseudomonadota</taxon>
        <taxon>Alphaproteobacteria</taxon>
        <taxon>Hyphomicrobiales</taxon>
        <taxon>Rhizobiaceae</taxon>
        <taxon>Sinorhizobium/Ensifer group</taxon>
        <taxon>Sinorhizobium</taxon>
    </lineage>
</organism>
<proteinExistence type="predicted"/>
<comment type="caution">
    <text evidence="1">The sequence shown here is derived from an EMBL/GenBank/DDBJ whole genome shotgun (WGS) entry which is preliminary data.</text>
</comment>